<dbReference type="EMBL" id="ATLV01025080">
    <property type="status" value="NOT_ANNOTATED_CDS"/>
    <property type="molecule type" value="Genomic_DNA"/>
</dbReference>
<dbReference type="Proteomes" id="UP000030765">
    <property type="component" value="Unassembled WGS sequence"/>
</dbReference>
<keyword evidence="3" id="KW-1185">Reference proteome</keyword>
<gene>
    <name evidence="1" type="ORF">ZHAS_00020456</name>
</gene>
<dbReference type="AlphaFoldDB" id="A0A084WPI9"/>
<organism evidence="1">
    <name type="scientific">Anopheles sinensis</name>
    <name type="common">Mosquito</name>
    <dbReference type="NCBI Taxonomy" id="74873"/>
    <lineage>
        <taxon>Eukaryota</taxon>
        <taxon>Metazoa</taxon>
        <taxon>Ecdysozoa</taxon>
        <taxon>Arthropoda</taxon>
        <taxon>Hexapoda</taxon>
        <taxon>Insecta</taxon>
        <taxon>Pterygota</taxon>
        <taxon>Neoptera</taxon>
        <taxon>Endopterygota</taxon>
        <taxon>Diptera</taxon>
        <taxon>Nematocera</taxon>
        <taxon>Culicoidea</taxon>
        <taxon>Culicidae</taxon>
        <taxon>Anophelinae</taxon>
        <taxon>Anopheles</taxon>
    </lineage>
</organism>
<proteinExistence type="predicted"/>
<dbReference type="EnsemblMetazoa" id="ASIC020456-RA">
    <property type="protein sequence ID" value="ASIC020456-PA"/>
    <property type="gene ID" value="ASIC020456"/>
</dbReference>
<evidence type="ECO:0000313" key="1">
    <source>
        <dbReference type="EMBL" id="KFB52133.1"/>
    </source>
</evidence>
<dbReference type="EMBL" id="KE525369">
    <property type="protein sequence ID" value="KFB52133.1"/>
    <property type="molecule type" value="Genomic_DNA"/>
</dbReference>
<dbReference type="VEuPathDB" id="VectorBase:ASIC020456"/>
<accession>A0A084WPI9</accession>
<evidence type="ECO:0000313" key="3">
    <source>
        <dbReference type="Proteomes" id="UP000030765"/>
    </source>
</evidence>
<sequence length="72" mass="7723">MDGDSPYTFGAQVGGFTQGAEFAQLDRARERTTTPGSTPSPGGVFFFPVRGWNVAQRTFSGSFRNAEPPLGH</sequence>
<reference evidence="1 3" key="1">
    <citation type="journal article" date="2014" name="BMC Genomics">
        <title>Genome sequence of Anopheles sinensis provides insight into genetics basis of mosquito competence for malaria parasites.</title>
        <authorList>
            <person name="Zhou D."/>
            <person name="Zhang D."/>
            <person name="Ding G."/>
            <person name="Shi L."/>
            <person name="Hou Q."/>
            <person name="Ye Y."/>
            <person name="Xu Y."/>
            <person name="Zhou H."/>
            <person name="Xiong C."/>
            <person name="Li S."/>
            <person name="Yu J."/>
            <person name="Hong S."/>
            <person name="Yu X."/>
            <person name="Zou P."/>
            <person name="Chen C."/>
            <person name="Chang X."/>
            <person name="Wang W."/>
            <person name="Lv Y."/>
            <person name="Sun Y."/>
            <person name="Ma L."/>
            <person name="Shen B."/>
            <person name="Zhu C."/>
        </authorList>
    </citation>
    <scope>NUCLEOTIDE SEQUENCE [LARGE SCALE GENOMIC DNA]</scope>
</reference>
<name>A0A084WPI9_ANOSI</name>
<reference evidence="2" key="2">
    <citation type="submission" date="2020-05" db="UniProtKB">
        <authorList>
            <consortium name="EnsemblMetazoa"/>
        </authorList>
    </citation>
    <scope>IDENTIFICATION</scope>
</reference>
<evidence type="ECO:0000313" key="2">
    <source>
        <dbReference type="EnsemblMetazoa" id="ASIC020456-PA"/>
    </source>
</evidence>
<protein>
    <submittedName>
        <fullName evidence="1 2">Uncharacterized protein</fullName>
    </submittedName>
</protein>